<dbReference type="InterPro" id="IPR017853">
    <property type="entry name" value="GH"/>
</dbReference>
<dbReference type="GO" id="GO:0016787">
    <property type="term" value="F:hydrolase activity"/>
    <property type="evidence" value="ECO:0007669"/>
    <property type="project" value="UniProtKB-KW"/>
</dbReference>
<keyword evidence="6" id="KW-1185">Reference proteome</keyword>
<dbReference type="PRINTS" id="PR00745">
    <property type="entry name" value="GLHYDRLASE39"/>
</dbReference>
<evidence type="ECO:0000256" key="3">
    <source>
        <dbReference type="ARBA" id="ARBA00023295"/>
    </source>
</evidence>
<keyword evidence="2 5" id="KW-0378">Hydrolase</keyword>
<dbReference type="EMBL" id="CP150845">
    <property type="protein sequence ID" value="WYZ20566.1"/>
    <property type="molecule type" value="Genomic_DNA"/>
</dbReference>
<name>A0ABZ2ULE9_9FLAO</name>
<dbReference type="PANTHER" id="PTHR12631">
    <property type="entry name" value="ALPHA-L-IDURONIDASE"/>
    <property type="match status" value="1"/>
</dbReference>
<reference evidence="5 6" key="1">
    <citation type="submission" date="2024-03" db="EMBL/GenBank/DDBJ databases">
        <title>Flavobacterium soyae.</title>
        <authorList>
            <person name="Zheng W."/>
        </authorList>
    </citation>
    <scope>NUCLEOTIDE SEQUENCE [LARGE SCALE GENOMIC DNA]</scope>
    <source>
        <strain evidence="5 6">55</strain>
    </source>
</reference>
<comment type="similarity">
    <text evidence="1">Belongs to the glycosyl hydrolase 39 family.</text>
</comment>
<dbReference type="Gene3D" id="2.60.40.1500">
    <property type="entry name" value="Glycosyl hydrolase domain, family 39"/>
    <property type="match status" value="1"/>
</dbReference>
<keyword evidence="3" id="KW-0326">Glycosidase</keyword>
<dbReference type="SUPFAM" id="SSF51011">
    <property type="entry name" value="Glycosyl hydrolase domain"/>
    <property type="match status" value="1"/>
</dbReference>
<proteinExistence type="inferred from homology"/>
<accession>A0ABZ2ULE9</accession>
<evidence type="ECO:0000256" key="2">
    <source>
        <dbReference type="ARBA" id="ARBA00022801"/>
    </source>
</evidence>
<dbReference type="InterPro" id="IPR051923">
    <property type="entry name" value="Glycosyl_Hydrolase_39"/>
</dbReference>
<organism evidence="5 6">
    <name type="scientific">Flavobacterium soyae</name>
    <dbReference type="NCBI Taxonomy" id="2903098"/>
    <lineage>
        <taxon>Bacteria</taxon>
        <taxon>Pseudomonadati</taxon>
        <taxon>Bacteroidota</taxon>
        <taxon>Flavobacteriia</taxon>
        <taxon>Flavobacteriales</taxon>
        <taxon>Flavobacteriaceae</taxon>
        <taxon>Flavobacterium</taxon>
    </lineage>
</organism>
<dbReference type="PANTHER" id="PTHR12631:SF10">
    <property type="entry name" value="BETA-XYLOSIDASE-LIKE PROTEIN-RELATED"/>
    <property type="match status" value="1"/>
</dbReference>
<dbReference type="PROSITE" id="PS01027">
    <property type="entry name" value="GLYCOSYL_HYDROL_F39"/>
    <property type="match status" value="1"/>
</dbReference>
<feature type="domain" description="Glycosyl hydrolases family 39 N-terminal catalytic" evidence="4">
    <location>
        <begin position="37"/>
        <end position="495"/>
    </location>
</feature>
<dbReference type="InterPro" id="IPR000514">
    <property type="entry name" value="Glyco_hydro_39"/>
</dbReference>
<sequence>MKRNLTILFVLLSLINVELFGQEINAAKTKTSSENRTIKVDYNKEAGKLNTMFKECVGAGRANEGLRADWQEQLALVKKECDFKYIRMHGLLTDDMAVYREDEKGNPEYNYQYVDVLFDYIVSLKMKPFVELGFMPNALASGKETIFWWKGNVTPPKDYKKWEDLIQNLTRHFTERYGAEEVKTWYFEVWNEPNLSPGFWTGTQADYFKLYEYSARAVKSVNKDYKVGGPATAGAGWVPETIDFCVKNNVPIDFISTHTYGVKSGYLDEFGTSGTILSQDEFSVSGDILNSRKQIAASAKPNLELHYTEWSASYTPSDPIHDSYHSAAYILQKIKQVGNAANSMSYWVFTDIFEEAGPRFTPFHGGFGLLNTQGIKKPAYFSYYLMNKLGETELQNADKASWVSKNEKGDVQLLFWDFTNTHPGDKVLNQTYYLQDLPSKPKGVVKIELDNLAKGKYDLEIYKVGYKTHDVYADYLAMKSPKQLSKEQVKLLKEKNNDCLISTEKIKIDSKGIFNREIAINENDVYMFRFVKQ</sequence>
<gene>
    <name evidence="5" type="ORF">AABD74_03690</name>
</gene>
<evidence type="ECO:0000256" key="1">
    <source>
        <dbReference type="ARBA" id="ARBA00008875"/>
    </source>
</evidence>
<dbReference type="InterPro" id="IPR049165">
    <property type="entry name" value="GH39_as"/>
</dbReference>
<evidence type="ECO:0000313" key="6">
    <source>
        <dbReference type="Proteomes" id="UP001623852"/>
    </source>
</evidence>
<dbReference type="RefSeq" id="WP_406844710.1">
    <property type="nucleotide sequence ID" value="NZ_CP150845.1"/>
</dbReference>
<protein>
    <submittedName>
        <fullName evidence="5">Glycoside hydrolase</fullName>
    </submittedName>
</protein>
<dbReference type="SUPFAM" id="SSF51445">
    <property type="entry name" value="(Trans)glycosidases"/>
    <property type="match status" value="1"/>
</dbReference>
<dbReference type="Gene3D" id="3.20.20.80">
    <property type="entry name" value="Glycosidases"/>
    <property type="match status" value="1"/>
</dbReference>
<dbReference type="Proteomes" id="UP001623852">
    <property type="component" value="Chromosome"/>
</dbReference>
<dbReference type="Pfam" id="PF01229">
    <property type="entry name" value="Glyco_hydro_39"/>
    <property type="match status" value="1"/>
</dbReference>
<evidence type="ECO:0000259" key="4">
    <source>
        <dbReference type="Pfam" id="PF01229"/>
    </source>
</evidence>
<dbReference type="InterPro" id="IPR049166">
    <property type="entry name" value="GH39_cat"/>
</dbReference>
<evidence type="ECO:0000313" key="5">
    <source>
        <dbReference type="EMBL" id="WYZ20566.1"/>
    </source>
</evidence>